<keyword evidence="4" id="KW-1185">Reference proteome</keyword>
<dbReference type="InterPro" id="IPR000572">
    <property type="entry name" value="OxRdtase_Mopterin-bd_dom"/>
</dbReference>
<name>A0A1Y5RR84_9RHOB</name>
<dbReference type="RefSeq" id="WP_170842118.1">
    <property type="nucleotide sequence ID" value="NZ_FNZV01000002.1"/>
</dbReference>
<reference evidence="3 4" key="1">
    <citation type="submission" date="2017-03" db="EMBL/GenBank/DDBJ databases">
        <authorList>
            <person name="Afonso C.L."/>
            <person name="Miller P.J."/>
            <person name="Scott M.A."/>
            <person name="Spackman E."/>
            <person name="Goraichik I."/>
            <person name="Dimitrov K.M."/>
            <person name="Suarez D.L."/>
            <person name="Swayne D.E."/>
        </authorList>
    </citation>
    <scope>NUCLEOTIDE SEQUENCE [LARGE SCALE GENOMIC DNA]</scope>
    <source>
        <strain evidence="3 4">CECT 7971</strain>
    </source>
</reference>
<feature type="signal peptide" evidence="1">
    <location>
        <begin position="1"/>
        <end position="20"/>
    </location>
</feature>
<dbReference type="Pfam" id="PF00174">
    <property type="entry name" value="Oxidored_molyb"/>
    <property type="match status" value="1"/>
</dbReference>
<evidence type="ECO:0000313" key="4">
    <source>
        <dbReference type="Proteomes" id="UP000193307"/>
    </source>
</evidence>
<dbReference type="SUPFAM" id="SSF56524">
    <property type="entry name" value="Oxidoreductase molybdopterin-binding domain"/>
    <property type="match status" value="1"/>
</dbReference>
<dbReference type="STRING" id="658057.SAMN04488032_102335"/>
<dbReference type="InterPro" id="IPR036374">
    <property type="entry name" value="OxRdtase_Mopterin-bd_sf"/>
</dbReference>
<dbReference type="Proteomes" id="UP000193307">
    <property type="component" value="Unassembled WGS sequence"/>
</dbReference>
<feature type="chain" id="PRO_5010997661" evidence="1">
    <location>
        <begin position="21"/>
        <end position="153"/>
    </location>
</feature>
<dbReference type="EMBL" id="FWFW01000002">
    <property type="protein sequence ID" value="SLN23490.1"/>
    <property type="molecule type" value="Genomic_DNA"/>
</dbReference>
<gene>
    <name evidence="3" type="ORF">PAM7971_00751</name>
</gene>
<protein>
    <submittedName>
        <fullName evidence="3">Oxidoreductase molybdopterin binding domain protein</fullName>
    </submittedName>
</protein>
<dbReference type="AlphaFoldDB" id="A0A1Y5RR84"/>
<keyword evidence="1" id="KW-0732">Signal</keyword>
<accession>A0A1Y5RR84</accession>
<feature type="domain" description="Oxidoreductase molybdopterin-binding" evidence="2">
    <location>
        <begin position="57"/>
        <end position="127"/>
    </location>
</feature>
<organism evidence="3 4">
    <name type="scientific">Pacificibacter marinus</name>
    <dbReference type="NCBI Taxonomy" id="658057"/>
    <lineage>
        <taxon>Bacteria</taxon>
        <taxon>Pseudomonadati</taxon>
        <taxon>Pseudomonadota</taxon>
        <taxon>Alphaproteobacteria</taxon>
        <taxon>Rhodobacterales</taxon>
        <taxon>Roseobacteraceae</taxon>
        <taxon>Pacificibacter</taxon>
    </lineage>
</organism>
<dbReference type="Gene3D" id="3.90.420.10">
    <property type="entry name" value="Oxidoreductase, molybdopterin-binding domain"/>
    <property type="match status" value="1"/>
</dbReference>
<sequence length="153" mass="16864">MIRTAFYAATFAAFALPVAAQTVLTVSNDDSSLEYDLAALQALPQVEYATKNAFIDGSSVFSGPLLRDVLSSSNLLDDEMVRMVAINDYEISFPVSDALEFDVIIATQMDGAPMSVREKGPLWVMYPISSDPKLEDSIYKGRIIWQLEEIIAE</sequence>
<evidence type="ECO:0000313" key="3">
    <source>
        <dbReference type="EMBL" id="SLN23490.1"/>
    </source>
</evidence>
<evidence type="ECO:0000256" key="1">
    <source>
        <dbReference type="SAM" id="SignalP"/>
    </source>
</evidence>
<proteinExistence type="predicted"/>
<evidence type="ECO:0000259" key="2">
    <source>
        <dbReference type="Pfam" id="PF00174"/>
    </source>
</evidence>